<dbReference type="InterPro" id="IPR029063">
    <property type="entry name" value="SAM-dependent_MTases_sf"/>
</dbReference>
<evidence type="ECO:0000313" key="4">
    <source>
        <dbReference type="Proteomes" id="UP000050381"/>
    </source>
</evidence>
<organism evidence="3 4">
    <name type="scientific">Pseudomonas syringae pv. castaneae</name>
    <dbReference type="NCBI Taxonomy" id="264450"/>
    <lineage>
        <taxon>Bacteria</taxon>
        <taxon>Pseudomonadati</taxon>
        <taxon>Pseudomonadota</taxon>
        <taxon>Gammaproteobacteria</taxon>
        <taxon>Pseudomonadales</taxon>
        <taxon>Pseudomonadaceae</taxon>
        <taxon>Pseudomonas</taxon>
        <taxon>Pseudomonas syringae</taxon>
    </lineage>
</organism>
<dbReference type="InterPro" id="IPR013216">
    <property type="entry name" value="Methyltransf_11"/>
</dbReference>
<name>A0A0P9PUW9_PSESX</name>
<dbReference type="AlphaFoldDB" id="A0A0P9PUW9"/>
<evidence type="ECO:0000313" key="3">
    <source>
        <dbReference type="EMBL" id="KPW89175.1"/>
    </source>
</evidence>
<dbReference type="RefSeq" id="WP_054071295.1">
    <property type="nucleotide sequence ID" value="NZ_LIIH01000132.1"/>
</dbReference>
<protein>
    <submittedName>
        <fullName evidence="3">WbbD</fullName>
    </submittedName>
</protein>
<dbReference type="Proteomes" id="UP000050381">
    <property type="component" value="Unassembled WGS sequence"/>
</dbReference>
<dbReference type="Pfam" id="PF08241">
    <property type="entry name" value="Methyltransf_11"/>
    <property type="match status" value="1"/>
</dbReference>
<comment type="caution">
    <text evidence="3">The sequence shown here is derived from an EMBL/GenBank/DDBJ whole genome shotgun (WGS) entry which is preliminary data.</text>
</comment>
<dbReference type="PATRIC" id="fig|264450.4.peg.3500"/>
<reference evidence="3 4" key="1">
    <citation type="submission" date="2015-09" db="EMBL/GenBank/DDBJ databases">
        <title>Genome announcement of multiple Pseudomonas syringae strains.</title>
        <authorList>
            <person name="Thakur S."/>
            <person name="Wang P.W."/>
            <person name="Gong Y."/>
            <person name="Weir B.S."/>
            <person name="Guttman D.S."/>
        </authorList>
    </citation>
    <scope>NUCLEOTIDE SEQUENCE [LARGE SCALE GENOMIC DNA]</scope>
    <source>
        <strain evidence="3 4">ICMP9419</strain>
    </source>
</reference>
<evidence type="ECO:0000256" key="1">
    <source>
        <dbReference type="SAM" id="Coils"/>
    </source>
</evidence>
<sequence length="518" mass="57977">MSISFYRAFEDRHRGSRELIRERQKAYFPFIKPLQQLYPACGALDLGCGRGEWLEILIQVGLKPLGVDLDKGMLDACIELGLPVELDDALSALRKLPDESQALVSGFHIAEHIPFDDLKVLVAEALRVLKPAGLLILETPNAENVVVGTQNFYLDPTHERPIPHLLLDFLIEFSGFGRSTLMRLHEPAALAGGGSVGLMDVLGGASPDYAIVAQKTAADDQLEKFDAAFATDYGLALDTLAKRYDEQVLNELNKLEQLEQHSQQLEIVIHELGGRSDNNYAQMTIQLAQMTTQLSEVSLRADLAESRFHTVQLLQENTLGNVKGAETRLDEAFSVIEQLQIRLEHLTQHTLTQGQVEQAQAQAHAQAHLDDINAQLNASLGNAHHWWLRATAYEQQLTAIHRSTSWRITAPLRFAARVIYWPFRTSRSTFSQVLRRSVPHARLWLARRPLIERPVLAILKCNPWLHSKLSNMHQATLNPAPETVASDLQHGVIDHAPLTQRGRTIENALREAIMKGQK</sequence>
<dbReference type="Gene3D" id="3.40.50.150">
    <property type="entry name" value="Vaccinia Virus protein VP39"/>
    <property type="match status" value="1"/>
</dbReference>
<keyword evidence="1" id="KW-0175">Coiled coil</keyword>
<feature type="coiled-coil region" evidence="1">
    <location>
        <begin position="241"/>
        <end position="275"/>
    </location>
</feature>
<dbReference type="EMBL" id="LJQD01000565">
    <property type="protein sequence ID" value="KPW89175.1"/>
    <property type="molecule type" value="Genomic_DNA"/>
</dbReference>
<evidence type="ECO:0000259" key="2">
    <source>
        <dbReference type="Pfam" id="PF08241"/>
    </source>
</evidence>
<dbReference type="SUPFAM" id="SSF53335">
    <property type="entry name" value="S-adenosyl-L-methionine-dependent methyltransferases"/>
    <property type="match status" value="1"/>
</dbReference>
<gene>
    <name evidence="3" type="ORF">ALO79_02889</name>
</gene>
<proteinExistence type="predicted"/>
<feature type="coiled-coil region" evidence="1">
    <location>
        <begin position="322"/>
        <end position="349"/>
    </location>
</feature>
<accession>A0A0P9PUW9</accession>
<dbReference type="CDD" id="cd02440">
    <property type="entry name" value="AdoMet_MTases"/>
    <property type="match status" value="1"/>
</dbReference>
<feature type="domain" description="Methyltransferase type 11" evidence="2">
    <location>
        <begin position="44"/>
        <end position="137"/>
    </location>
</feature>
<dbReference type="GO" id="GO:0008757">
    <property type="term" value="F:S-adenosylmethionine-dependent methyltransferase activity"/>
    <property type="evidence" value="ECO:0007669"/>
    <property type="project" value="InterPro"/>
</dbReference>